<dbReference type="InterPro" id="IPR036047">
    <property type="entry name" value="F-box-like_dom_sf"/>
</dbReference>
<reference evidence="4" key="1">
    <citation type="submission" date="2025-08" db="UniProtKB">
        <authorList>
            <consortium name="RefSeq"/>
        </authorList>
    </citation>
    <scope>IDENTIFICATION</scope>
    <source>
        <tissue evidence="4">Whole organism</tissue>
    </source>
</reference>
<protein>
    <submittedName>
        <fullName evidence="4">Uncharacterized protein LOC113214181 isoform X2</fullName>
    </submittedName>
</protein>
<sequence length="504" mass="54987">MEKRRGGAEEVMSPVPDPPQAEEPQPTRHASTASLSLERLPDDALVLVLQHLDVPSLLTCRVVSKRLGALALHRDSWRHRVVGGHVLVRSCVCPELRLAPCVRVLRVSTNFNKPPPCLQVALAWTRCAAAELRLDVHQGAGDAQAAAALIYRQEALGRLRSIRLFMSFFSNAADLSLAAAAAMTPGVEKLEVSVLALGVQTTPLRHDCVVLTPSLRYFKCQLNPKTAPYVNFVLAGHAATLETVELGCGLDSMACVATGPLLARLPKLSKLICWNIPGVEDVAACGSLRDLQLTVRTETEHRGAVAGAAALLRRASQLLKIKVTYSPGTPDVDVDVVRALGSSGRACVESLEIYNWTDDNHWHHFCHLQELISAIPSLPALRHLRVGVNSVQQLDELARAITSTTAPALRTVDLGLGKGACGHAWLHGDAFQSLMSMNPLLHFSLDSLPLYCADDEFCQACGQGCHVIVKKPEGFDFHLFWHDFDTNCPQEHSVKSHQFQWVLF</sequence>
<dbReference type="SUPFAM" id="SSF52047">
    <property type="entry name" value="RNI-like"/>
    <property type="match status" value="1"/>
</dbReference>
<dbReference type="InterPro" id="IPR032675">
    <property type="entry name" value="LRR_dom_sf"/>
</dbReference>
<evidence type="ECO:0000256" key="1">
    <source>
        <dbReference type="SAM" id="MobiDB-lite"/>
    </source>
</evidence>
<accession>A0A9C6X6I5</accession>
<organism evidence="3 4">
    <name type="scientific">Frankliniella occidentalis</name>
    <name type="common">Western flower thrips</name>
    <name type="synonym">Euthrips occidentalis</name>
    <dbReference type="NCBI Taxonomy" id="133901"/>
    <lineage>
        <taxon>Eukaryota</taxon>
        <taxon>Metazoa</taxon>
        <taxon>Ecdysozoa</taxon>
        <taxon>Arthropoda</taxon>
        <taxon>Hexapoda</taxon>
        <taxon>Insecta</taxon>
        <taxon>Pterygota</taxon>
        <taxon>Neoptera</taxon>
        <taxon>Paraneoptera</taxon>
        <taxon>Thysanoptera</taxon>
        <taxon>Terebrantia</taxon>
        <taxon>Thripoidea</taxon>
        <taxon>Thripidae</taxon>
        <taxon>Frankliniella</taxon>
    </lineage>
</organism>
<feature type="domain" description="F-box" evidence="2">
    <location>
        <begin position="34"/>
        <end position="80"/>
    </location>
</feature>
<dbReference type="AlphaFoldDB" id="A0A9C6X6I5"/>
<dbReference type="Pfam" id="PF00646">
    <property type="entry name" value="F-box"/>
    <property type="match status" value="1"/>
</dbReference>
<dbReference type="Gene3D" id="3.80.10.10">
    <property type="entry name" value="Ribonuclease Inhibitor"/>
    <property type="match status" value="1"/>
</dbReference>
<dbReference type="Proteomes" id="UP000504606">
    <property type="component" value="Unplaced"/>
</dbReference>
<keyword evidence="3" id="KW-1185">Reference proteome</keyword>
<dbReference type="SUPFAM" id="SSF81383">
    <property type="entry name" value="F-box domain"/>
    <property type="match status" value="1"/>
</dbReference>
<evidence type="ECO:0000313" key="4">
    <source>
        <dbReference type="RefSeq" id="XP_052130056.1"/>
    </source>
</evidence>
<dbReference type="SMART" id="SM00256">
    <property type="entry name" value="FBOX"/>
    <property type="match status" value="1"/>
</dbReference>
<dbReference type="PROSITE" id="PS50181">
    <property type="entry name" value="FBOX"/>
    <property type="match status" value="1"/>
</dbReference>
<name>A0A9C6X6I5_FRAOC</name>
<gene>
    <name evidence="4" type="primary">LOC113214181</name>
</gene>
<evidence type="ECO:0000313" key="3">
    <source>
        <dbReference type="Proteomes" id="UP000504606"/>
    </source>
</evidence>
<proteinExistence type="predicted"/>
<dbReference type="Gene3D" id="1.20.1280.50">
    <property type="match status" value="1"/>
</dbReference>
<dbReference type="GeneID" id="113214181"/>
<dbReference type="InterPro" id="IPR001810">
    <property type="entry name" value="F-box_dom"/>
</dbReference>
<feature type="region of interest" description="Disordered" evidence="1">
    <location>
        <begin position="1"/>
        <end position="33"/>
    </location>
</feature>
<evidence type="ECO:0000259" key="2">
    <source>
        <dbReference type="PROSITE" id="PS50181"/>
    </source>
</evidence>
<dbReference type="RefSeq" id="XP_052130056.1">
    <property type="nucleotide sequence ID" value="XM_052274096.1"/>
</dbReference>